<dbReference type="GO" id="GO:0003677">
    <property type="term" value="F:DNA binding"/>
    <property type="evidence" value="ECO:0007669"/>
    <property type="project" value="InterPro"/>
</dbReference>
<dbReference type="CDD" id="cd17932">
    <property type="entry name" value="DEXQc_UvrD"/>
    <property type="match status" value="1"/>
</dbReference>
<dbReference type="KEGG" id="acaf:CA12_30120"/>
<evidence type="ECO:0000259" key="13">
    <source>
        <dbReference type="PROSITE" id="PS51217"/>
    </source>
</evidence>
<dbReference type="GO" id="GO:0016887">
    <property type="term" value="F:ATP hydrolysis activity"/>
    <property type="evidence" value="ECO:0007669"/>
    <property type="project" value="RHEA"/>
</dbReference>
<dbReference type="PROSITE" id="PS51217">
    <property type="entry name" value="UVRD_HELICASE_CTER"/>
    <property type="match status" value="1"/>
</dbReference>
<dbReference type="RefSeq" id="WP_145359824.1">
    <property type="nucleotide sequence ID" value="NZ_CP036265.1"/>
</dbReference>
<evidence type="ECO:0000256" key="7">
    <source>
        <dbReference type="ARBA" id="ARBA00034617"/>
    </source>
</evidence>
<dbReference type="AlphaFoldDB" id="A0A517PBZ2"/>
<evidence type="ECO:0000313" key="14">
    <source>
        <dbReference type="EMBL" id="QDT16904.1"/>
    </source>
</evidence>
<reference evidence="14 15" key="1">
    <citation type="submission" date="2019-02" db="EMBL/GenBank/DDBJ databases">
        <title>Deep-cultivation of Planctomycetes and their phenomic and genomic characterization uncovers novel biology.</title>
        <authorList>
            <person name="Wiegand S."/>
            <person name="Jogler M."/>
            <person name="Boedeker C."/>
            <person name="Pinto D."/>
            <person name="Vollmers J."/>
            <person name="Rivas-Marin E."/>
            <person name="Kohn T."/>
            <person name="Peeters S.H."/>
            <person name="Heuer A."/>
            <person name="Rast P."/>
            <person name="Oberbeckmann S."/>
            <person name="Bunk B."/>
            <person name="Jeske O."/>
            <person name="Meyerdierks A."/>
            <person name="Storesund J.E."/>
            <person name="Kallscheuer N."/>
            <person name="Luecker S."/>
            <person name="Lage O.M."/>
            <person name="Pohl T."/>
            <person name="Merkel B.J."/>
            <person name="Hornburger P."/>
            <person name="Mueller R.-W."/>
            <person name="Bruemmer F."/>
            <person name="Labrenz M."/>
            <person name="Spormann A.M."/>
            <person name="Op den Camp H."/>
            <person name="Overmann J."/>
            <person name="Amann R."/>
            <person name="Jetten M.S.M."/>
            <person name="Mascher T."/>
            <person name="Medema M.H."/>
            <person name="Devos D.P."/>
            <person name="Kaster A.-K."/>
            <person name="Ovreas L."/>
            <person name="Rohde M."/>
            <person name="Galperin M.Y."/>
            <person name="Jogler C."/>
        </authorList>
    </citation>
    <scope>NUCLEOTIDE SEQUENCE [LARGE SCALE GENOMIC DNA]</scope>
    <source>
        <strain evidence="14 15">CA12</strain>
    </source>
</reference>
<dbReference type="Pfam" id="PF00580">
    <property type="entry name" value="UvrD-helicase"/>
    <property type="match status" value="1"/>
</dbReference>
<evidence type="ECO:0000256" key="3">
    <source>
        <dbReference type="ARBA" id="ARBA00022801"/>
    </source>
</evidence>
<keyword evidence="4 10" id="KW-0347">Helicase</keyword>
<feature type="domain" description="UvrD-like helicase C-terminal" evidence="13">
    <location>
        <begin position="307"/>
        <end position="569"/>
    </location>
</feature>
<dbReference type="GO" id="GO:0005829">
    <property type="term" value="C:cytosol"/>
    <property type="evidence" value="ECO:0007669"/>
    <property type="project" value="TreeGrafter"/>
</dbReference>
<dbReference type="PANTHER" id="PTHR11070:SF3">
    <property type="entry name" value="DNA 3'-5' HELICASE"/>
    <property type="match status" value="1"/>
</dbReference>
<dbReference type="Pfam" id="PF13361">
    <property type="entry name" value="UvrD_C"/>
    <property type="match status" value="2"/>
</dbReference>
<dbReference type="Gene3D" id="1.10.10.160">
    <property type="match status" value="1"/>
</dbReference>
<dbReference type="PANTHER" id="PTHR11070">
    <property type="entry name" value="UVRD / RECB / PCRA DNA HELICASE FAMILY MEMBER"/>
    <property type="match status" value="1"/>
</dbReference>
<comment type="catalytic activity">
    <reaction evidence="9">
        <text>ATP + H2O = ADP + phosphate + H(+)</text>
        <dbReference type="Rhea" id="RHEA:13065"/>
        <dbReference type="ChEBI" id="CHEBI:15377"/>
        <dbReference type="ChEBI" id="CHEBI:15378"/>
        <dbReference type="ChEBI" id="CHEBI:30616"/>
        <dbReference type="ChEBI" id="CHEBI:43474"/>
        <dbReference type="ChEBI" id="CHEBI:456216"/>
        <dbReference type="EC" id="5.6.2.4"/>
    </reaction>
</comment>
<organism evidence="14 15">
    <name type="scientific">Alienimonas californiensis</name>
    <dbReference type="NCBI Taxonomy" id="2527989"/>
    <lineage>
        <taxon>Bacteria</taxon>
        <taxon>Pseudomonadati</taxon>
        <taxon>Planctomycetota</taxon>
        <taxon>Planctomycetia</taxon>
        <taxon>Planctomycetales</taxon>
        <taxon>Planctomycetaceae</taxon>
        <taxon>Alienimonas</taxon>
    </lineage>
</organism>
<keyword evidence="5 10" id="KW-0067">ATP-binding</keyword>
<sequence>MPQNDADAPDDPVLAGLNPQQRAAASHGDGPLLIVAGAGTGKTTTLAARVAHLIREGADPSGILLLTFTRRAATEMLDRVARRLRGALGEAGERAARQVWGGTFHGVAARILRVYHAALGLPRDFSILDRGDTEDLLDLCRGRLELPSGGARFPKKAVCAAIVSRAANSGETVAEVLETRYPHLLQHEPTLRRLFDLYDEAKGEQNLLDFDDLLLFWEALAADPEAGPALRSRFPRVLVDEYQDTNVLQARLLKNLAPDGRGLTAVGDDAQAIYSFRAATVRNILDFAEHYPAATVLPLETNYRSTAAILTVANAVIAAAAERHEKTLTATRQIGPPPLVVRCKDEAEQARFVTDRLLELRDSGLELDKQAVLFRASHHSLALELELQKRDVPFKKFGGLRFLETAHVKDLLAFLRLAENPRDEISTLRCLLLLPGVGRSRAAKAVALLRESNGDFGSWKELAAPGGGVAEWKAFLDLMPLLAANREDLSSQIRRVRRLYRPLMEATYDNAAERNRDLEQIELLAGRGRDRASFLADLTLDPPSSAAASAGPREDEETVTLSTMHSAKGLEFEAVFVLNACQGGIPSEQAEDDAALEEERRLFYVALTRARTHLTICHPLTRHLKRHGLRDGYGFSELTPFLTPEALAGCETLAASGEAADEAPPAPAATVSAADVRAAIRARRG</sequence>
<dbReference type="EC" id="5.6.2.4" evidence="8"/>
<feature type="binding site" evidence="10">
    <location>
        <begin position="36"/>
        <end position="43"/>
    </location>
    <ligand>
        <name>ATP</name>
        <dbReference type="ChEBI" id="CHEBI:30616"/>
    </ligand>
</feature>
<dbReference type="GO" id="GO:0005524">
    <property type="term" value="F:ATP binding"/>
    <property type="evidence" value="ECO:0007669"/>
    <property type="project" value="UniProtKB-UniRule"/>
</dbReference>
<dbReference type="InterPro" id="IPR027417">
    <property type="entry name" value="P-loop_NTPase"/>
</dbReference>
<evidence type="ECO:0000256" key="8">
    <source>
        <dbReference type="ARBA" id="ARBA00034808"/>
    </source>
</evidence>
<dbReference type="GO" id="GO:0043138">
    <property type="term" value="F:3'-5' DNA helicase activity"/>
    <property type="evidence" value="ECO:0007669"/>
    <property type="project" value="UniProtKB-EC"/>
</dbReference>
<keyword evidence="2 10" id="KW-0547">Nucleotide-binding</keyword>
<dbReference type="InterPro" id="IPR000212">
    <property type="entry name" value="DNA_helicase_UvrD/REP"/>
</dbReference>
<accession>A0A517PBZ2</accession>
<dbReference type="CDD" id="cd18807">
    <property type="entry name" value="SF1_C_UvrD"/>
    <property type="match status" value="1"/>
</dbReference>
<comment type="similarity">
    <text evidence="1">Belongs to the helicase family. UvrD subfamily.</text>
</comment>
<evidence type="ECO:0000256" key="1">
    <source>
        <dbReference type="ARBA" id="ARBA00009922"/>
    </source>
</evidence>
<dbReference type="InterPro" id="IPR014016">
    <property type="entry name" value="UvrD-like_ATP-bd"/>
</dbReference>
<dbReference type="InterPro" id="IPR014017">
    <property type="entry name" value="DNA_helicase_UvrD-like_C"/>
</dbReference>
<keyword evidence="6" id="KW-0413">Isomerase</keyword>
<evidence type="ECO:0000256" key="5">
    <source>
        <dbReference type="ARBA" id="ARBA00022840"/>
    </source>
</evidence>
<evidence type="ECO:0000256" key="11">
    <source>
        <dbReference type="SAM" id="MobiDB-lite"/>
    </source>
</evidence>
<dbReference type="Proteomes" id="UP000318741">
    <property type="component" value="Chromosome"/>
</dbReference>
<keyword evidence="3 10" id="KW-0378">Hydrolase</keyword>
<evidence type="ECO:0000256" key="4">
    <source>
        <dbReference type="ARBA" id="ARBA00022806"/>
    </source>
</evidence>
<evidence type="ECO:0000256" key="10">
    <source>
        <dbReference type="PROSITE-ProRule" id="PRU00560"/>
    </source>
</evidence>
<dbReference type="InterPro" id="IPR013986">
    <property type="entry name" value="DExx_box_DNA_helicase_dom_sf"/>
</dbReference>
<dbReference type="PROSITE" id="PS51198">
    <property type="entry name" value="UVRD_HELICASE_ATP_BIND"/>
    <property type="match status" value="1"/>
</dbReference>
<evidence type="ECO:0000259" key="12">
    <source>
        <dbReference type="PROSITE" id="PS51198"/>
    </source>
</evidence>
<feature type="region of interest" description="Disordered" evidence="11">
    <location>
        <begin position="1"/>
        <end position="25"/>
    </location>
</feature>
<dbReference type="OrthoDB" id="9810135at2"/>
<comment type="catalytic activity">
    <reaction evidence="7">
        <text>Couples ATP hydrolysis with the unwinding of duplex DNA by translocating in the 3'-5' direction.</text>
        <dbReference type="EC" id="5.6.2.4"/>
    </reaction>
</comment>
<name>A0A517PBZ2_9PLAN</name>
<proteinExistence type="inferred from homology"/>
<feature type="domain" description="UvrD-like helicase ATP-binding" evidence="12">
    <location>
        <begin position="15"/>
        <end position="306"/>
    </location>
</feature>
<dbReference type="GO" id="GO:0000725">
    <property type="term" value="P:recombinational repair"/>
    <property type="evidence" value="ECO:0007669"/>
    <property type="project" value="TreeGrafter"/>
</dbReference>
<keyword evidence="15" id="KW-1185">Reference proteome</keyword>
<evidence type="ECO:0000256" key="2">
    <source>
        <dbReference type="ARBA" id="ARBA00022741"/>
    </source>
</evidence>
<dbReference type="EMBL" id="CP036265">
    <property type="protein sequence ID" value="QDT16904.1"/>
    <property type="molecule type" value="Genomic_DNA"/>
</dbReference>
<evidence type="ECO:0000313" key="15">
    <source>
        <dbReference type="Proteomes" id="UP000318741"/>
    </source>
</evidence>
<evidence type="ECO:0000256" key="6">
    <source>
        <dbReference type="ARBA" id="ARBA00023235"/>
    </source>
</evidence>
<dbReference type="Gene3D" id="3.40.50.300">
    <property type="entry name" value="P-loop containing nucleotide triphosphate hydrolases"/>
    <property type="match status" value="2"/>
</dbReference>
<dbReference type="Gene3D" id="1.10.486.10">
    <property type="entry name" value="PCRA, domain 4"/>
    <property type="match status" value="1"/>
</dbReference>
<gene>
    <name evidence="14" type="primary">pcrA_2</name>
    <name evidence="14" type="ORF">CA12_30120</name>
</gene>
<protein>
    <recommendedName>
        <fullName evidence="8">DNA 3'-5' helicase</fullName>
        <ecNumber evidence="8">5.6.2.4</ecNumber>
    </recommendedName>
</protein>
<dbReference type="SUPFAM" id="SSF52540">
    <property type="entry name" value="P-loop containing nucleoside triphosphate hydrolases"/>
    <property type="match status" value="1"/>
</dbReference>
<evidence type="ECO:0000256" key="9">
    <source>
        <dbReference type="ARBA" id="ARBA00048988"/>
    </source>
</evidence>